<dbReference type="SUPFAM" id="SSF53335">
    <property type="entry name" value="S-adenosyl-L-methionine-dependent methyltransferases"/>
    <property type="match status" value="1"/>
</dbReference>
<dbReference type="AlphaFoldDB" id="A0A3N4J193"/>
<protein>
    <submittedName>
        <fullName evidence="1">S-adenosyl-L-methionine-dependent methyltransferase</fullName>
    </submittedName>
</protein>
<dbReference type="Gene3D" id="3.40.50.150">
    <property type="entry name" value="Vaccinia Virus protein VP39"/>
    <property type="match status" value="1"/>
</dbReference>
<dbReference type="InterPro" id="IPR029063">
    <property type="entry name" value="SAM-dependent_MTases_sf"/>
</dbReference>
<dbReference type="CDD" id="cd02440">
    <property type="entry name" value="AdoMet_MTases"/>
    <property type="match status" value="1"/>
</dbReference>
<dbReference type="Pfam" id="PF13489">
    <property type="entry name" value="Methyltransf_23"/>
    <property type="match status" value="1"/>
</dbReference>
<keyword evidence="1" id="KW-0489">Methyltransferase</keyword>
<dbReference type="OrthoDB" id="184880at2759"/>
<keyword evidence="2" id="KW-1185">Reference proteome</keyword>
<dbReference type="GO" id="GO:0008168">
    <property type="term" value="F:methyltransferase activity"/>
    <property type="evidence" value="ECO:0007669"/>
    <property type="project" value="UniProtKB-KW"/>
</dbReference>
<name>A0A3N4J193_9PEZI</name>
<dbReference type="PANTHER" id="PTHR43591">
    <property type="entry name" value="METHYLTRANSFERASE"/>
    <property type="match status" value="1"/>
</dbReference>
<reference evidence="1 2" key="1">
    <citation type="journal article" date="2018" name="Nat. Ecol. Evol.">
        <title>Pezizomycetes genomes reveal the molecular basis of ectomycorrhizal truffle lifestyle.</title>
        <authorList>
            <person name="Murat C."/>
            <person name="Payen T."/>
            <person name="Noel B."/>
            <person name="Kuo A."/>
            <person name="Morin E."/>
            <person name="Chen J."/>
            <person name="Kohler A."/>
            <person name="Krizsan K."/>
            <person name="Balestrini R."/>
            <person name="Da Silva C."/>
            <person name="Montanini B."/>
            <person name="Hainaut M."/>
            <person name="Levati E."/>
            <person name="Barry K.W."/>
            <person name="Belfiori B."/>
            <person name="Cichocki N."/>
            <person name="Clum A."/>
            <person name="Dockter R.B."/>
            <person name="Fauchery L."/>
            <person name="Guy J."/>
            <person name="Iotti M."/>
            <person name="Le Tacon F."/>
            <person name="Lindquist E.A."/>
            <person name="Lipzen A."/>
            <person name="Malagnac F."/>
            <person name="Mello A."/>
            <person name="Molinier V."/>
            <person name="Miyauchi S."/>
            <person name="Poulain J."/>
            <person name="Riccioni C."/>
            <person name="Rubini A."/>
            <person name="Sitrit Y."/>
            <person name="Splivallo R."/>
            <person name="Traeger S."/>
            <person name="Wang M."/>
            <person name="Zifcakova L."/>
            <person name="Wipf D."/>
            <person name="Zambonelli A."/>
            <person name="Paolocci F."/>
            <person name="Nowrousian M."/>
            <person name="Ottonello S."/>
            <person name="Baldrian P."/>
            <person name="Spatafora J.W."/>
            <person name="Henrissat B."/>
            <person name="Nagy L.G."/>
            <person name="Aury J.M."/>
            <person name="Wincker P."/>
            <person name="Grigoriev I.V."/>
            <person name="Bonfante P."/>
            <person name="Martin F.M."/>
        </authorList>
    </citation>
    <scope>NUCLEOTIDE SEQUENCE [LARGE SCALE GENOMIC DNA]</scope>
    <source>
        <strain evidence="1 2">120613-1</strain>
    </source>
</reference>
<organism evidence="1 2">
    <name type="scientific">Choiromyces venosus 120613-1</name>
    <dbReference type="NCBI Taxonomy" id="1336337"/>
    <lineage>
        <taxon>Eukaryota</taxon>
        <taxon>Fungi</taxon>
        <taxon>Dikarya</taxon>
        <taxon>Ascomycota</taxon>
        <taxon>Pezizomycotina</taxon>
        <taxon>Pezizomycetes</taxon>
        <taxon>Pezizales</taxon>
        <taxon>Tuberaceae</taxon>
        <taxon>Choiromyces</taxon>
    </lineage>
</organism>
<dbReference type="GO" id="GO:0032259">
    <property type="term" value="P:methylation"/>
    <property type="evidence" value="ECO:0007669"/>
    <property type="project" value="UniProtKB-KW"/>
</dbReference>
<proteinExistence type="predicted"/>
<dbReference type="PANTHER" id="PTHR43591:SF24">
    <property type="entry name" value="2-METHOXY-6-POLYPRENYL-1,4-BENZOQUINOL METHYLASE, MITOCHONDRIAL"/>
    <property type="match status" value="1"/>
</dbReference>
<keyword evidence="1" id="KW-0808">Transferase</keyword>
<gene>
    <name evidence="1" type="ORF">L873DRAFT_1831740</name>
</gene>
<evidence type="ECO:0000313" key="1">
    <source>
        <dbReference type="EMBL" id="RPA90331.1"/>
    </source>
</evidence>
<dbReference type="STRING" id="1336337.A0A3N4J193"/>
<dbReference type="Proteomes" id="UP000276215">
    <property type="component" value="Unassembled WGS sequence"/>
</dbReference>
<evidence type="ECO:0000313" key="2">
    <source>
        <dbReference type="Proteomes" id="UP000276215"/>
    </source>
</evidence>
<dbReference type="EMBL" id="ML120530">
    <property type="protein sequence ID" value="RPA90331.1"/>
    <property type="molecule type" value="Genomic_DNA"/>
</dbReference>
<sequence>MDSEVSWQHARFGGRISVDDLLEEIDTASLNSEVTDYIYENGRTYHRYQEGKYMMPNDQDRLDLHHHIFLLLCGGKLTFVPFKEPPRRVLDVGTGTGIWAQDAAETWPTAEVIGTDLSPIQPSWVWPNCRFEIDDAELDWTFPKDHFNFIHSRNLAQSIRDWPRFINQMYRHTAPGGFVEIVELQPGIYSDDNTIPPNSGIRVFFEHWYKATAQVGIRTPNDVDLHKYLQDAGFQDIQVYALKEPLSPWPKDPHLKKIGQYMLLNAETGYMSYGLAFFTRILGMSVEEVTKVCRAAVRDSYDTKVHMYSFVYHVVARKPFE</sequence>
<accession>A0A3N4J193</accession>